<dbReference type="InterPro" id="IPR032675">
    <property type="entry name" value="LRR_dom_sf"/>
</dbReference>
<dbReference type="PANTHER" id="PTHR24113">
    <property type="entry name" value="RAN GTPASE-ACTIVATING PROTEIN 1"/>
    <property type="match status" value="1"/>
</dbReference>
<dbReference type="SMART" id="SM00368">
    <property type="entry name" value="LRR_RI"/>
    <property type="match status" value="6"/>
</dbReference>
<organism evidence="4 5">
    <name type="scientific">Stephanodiscus triporus</name>
    <dbReference type="NCBI Taxonomy" id="2934178"/>
    <lineage>
        <taxon>Eukaryota</taxon>
        <taxon>Sar</taxon>
        <taxon>Stramenopiles</taxon>
        <taxon>Ochrophyta</taxon>
        <taxon>Bacillariophyta</taxon>
        <taxon>Coscinodiscophyceae</taxon>
        <taxon>Thalassiosirophycidae</taxon>
        <taxon>Stephanodiscales</taxon>
        <taxon>Stephanodiscaceae</taxon>
        <taxon>Stephanodiscus</taxon>
    </lineage>
</organism>
<sequence>MPSQRTKEAGDDDRAAFLHQKPGQPLELIYGGSESPVRLSDVSRHLSSARKRRRPIDHLGFLGCRFVRDDSRDAAAGGGGTSSFFRALGRKLRRVSVSGGLSICGMPDVGDDEVESLAPFFDGGVGGASSSSSSSSSSGGRGASSLRSLDLTGATITAGGIETGPLGRFLRRSSSLEVLAVGENPFLGDDGASAVVRALASRGGGGGLRVLAMGGCGIGPRGVYSISRYLSHRPSGSMLRVLELGGNDVGDVGAGMLADALVGRENVRRRRRHHHRLVRLGLADSGIGDAGALALSGAIASNGSLVALSLRDNVGITDVGASGLLGAVYDDASIERIVGSNHVLRDLDLRGCGRMSPSLLRKAAHLSARLGSPCTEGEVVQLKVSAHLKDAGCGVPLEDYDLELMPHILAFVGKACGMTSLFDTLKGMPNFYTKNDPQVKCLAGEDQNEEKKTTFLDQFKLSSRRSRKFYTSFVGLIPRRCSMLRYHDRRTRNGHESTLEVSSGENNSRHNISLDSCYTTDALF</sequence>
<comment type="caution">
    <text evidence="4">The sequence shown here is derived from an EMBL/GenBank/DDBJ whole genome shotgun (WGS) entry which is preliminary data.</text>
</comment>
<evidence type="ECO:0000256" key="3">
    <source>
        <dbReference type="ARBA" id="ARBA00022737"/>
    </source>
</evidence>
<evidence type="ECO:0000313" key="5">
    <source>
        <dbReference type="Proteomes" id="UP001530315"/>
    </source>
</evidence>
<dbReference type="SUPFAM" id="SSF52047">
    <property type="entry name" value="RNI-like"/>
    <property type="match status" value="1"/>
</dbReference>
<dbReference type="PANTHER" id="PTHR24113:SF12">
    <property type="entry name" value="RAN GTPASE-ACTIVATING PROTEIN 1"/>
    <property type="match status" value="1"/>
</dbReference>
<dbReference type="Pfam" id="PF13516">
    <property type="entry name" value="LRR_6"/>
    <property type="match status" value="5"/>
</dbReference>
<keyword evidence="2" id="KW-0433">Leucine-rich repeat</keyword>
<protein>
    <submittedName>
        <fullName evidence="4">Uncharacterized protein</fullName>
    </submittedName>
</protein>
<dbReference type="Proteomes" id="UP001530315">
    <property type="component" value="Unassembled WGS sequence"/>
</dbReference>
<evidence type="ECO:0000313" key="4">
    <source>
        <dbReference type="EMBL" id="KAL3778364.1"/>
    </source>
</evidence>
<gene>
    <name evidence="4" type="ORF">ACHAW5_008307</name>
</gene>
<reference evidence="4 5" key="1">
    <citation type="submission" date="2024-10" db="EMBL/GenBank/DDBJ databases">
        <title>Updated reference genomes for cyclostephanoid diatoms.</title>
        <authorList>
            <person name="Roberts W.R."/>
            <person name="Alverson A.J."/>
        </authorList>
    </citation>
    <scope>NUCLEOTIDE SEQUENCE [LARGE SCALE GENOMIC DNA]</scope>
    <source>
        <strain evidence="4 5">AJA276-08</strain>
    </source>
</reference>
<evidence type="ECO:0000256" key="2">
    <source>
        <dbReference type="ARBA" id="ARBA00022614"/>
    </source>
</evidence>
<evidence type="ECO:0000256" key="1">
    <source>
        <dbReference type="ARBA" id="ARBA00022468"/>
    </source>
</evidence>
<keyword evidence="5" id="KW-1185">Reference proteome</keyword>
<dbReference type="InterPro" id="IPR001611">
    <property type="entry name" value="Leu-rich_rpt"/>
</dbReference>
<keyword evidence="3" id="KW-0677">Repeat</keyword>
<dbReference type="InterPro" id="IPR027038">
    <property type="entry name" value="RanGap"/>
</dbReference>
<dbReference type="Gene3D" id="3.80.10.10">
    <property type="entry name" value="Ribonuclease Inhibitor"/>
    <property type="match status" value="1"/>
</dbReference>
<dbReference type="AlphaFoldDB" id="A0ABD3NSE4"/>
<keyword evidence="1" id="KW-0343">GTPase activation</keyword>
<dbReference type="GO" id="GO:0005096">
    <property type="term" value="F:GTPase activator activity"/>
    <property type="evidence" value="ECO:0007669"/>
    <property type="project" value="UniProtKB-KW"/>
</dbReference>
<proteinExistence type="predicted"/>
<accession>A0ABD3NSE4</accession>
<name>A0ABD3NSE4_9STRA</name>
<dbReference type="EMBL" id="JALLAZ020001223">
    <property type="protein sequence ID" value="KAL3778364.1"/>
    <property type="molecule type" value="Genomic_DNA"/>
</dbReference>